<gene>
    <name evidence="1" type="ORF">P4B07_24645</name>
</gene>
<protein>
    <submittedName>
        <fullName evidence="1">Capsular polysaccharide biosynthesis protein</fullName>
    </submittedName>
</protein>
<name>A0ABY8HLD0_ENSAD</name>
<sequence>MPRRKAFFFGFKPWKDEVPNWFPDLECTVLSRKAPTMLIHGWPFRLLLYKKPEVYVWGFKYWPFLKIFCGICGIPFFHVEDGFLRSVALGAHRSPPASLIVDSRTMHYDARNASDLELILETYDFASDKALMERAEKCIELLLNFRVSKYNLGRRLTLDAVLGKKERPRILVIGQVETDAAVKYGCDRPLTNNDLVRLAAAENPNAQIVYKPHPEVLHRTRAWVSDPAAVADICEVLIDDIAPAEAFEGVDRVYTISSLMGFEALLRGIAVTCYGLPFYAGWGVTDDRLRTSRRTKLRSVQEIFAAAYILRSRYFVSSQPSEMEAVLQWLHDATEAARVRALTDNEGPGLSSLSTN</sequence>
<geneLocation type="plasmid" evidence="1 2">
    <name>unnamedA</name>
</geneLocation>
<reference evidence="1 2" key="1">
    <citation type="submission" date="2023-03" db="EMBL/GenBank/DDBJ databases">
        <title>Comparative genome and transcriptome analysis combination mining strategies for increasing vitamin B12 production of Ensifer adhaerens strain.</title>
        <authorList>
            <person name="Yongheng L."/>
        </authorList>
    </citation>
    <scope>NUCLEOTIDE SEQUENCE [LARGE SCALE GENOMIC DNA]</scope>
    <source>
        <strain evidence="1 2">Casida A-T305</strain>
        <plasmid evidence="1 2">unnamedA</plasmid>
    </source>
</reference>
<dbReference type="Proteomes" id="UP001214094">
    <property type="component" value="Plasmid unnamedA"/>
</dbReference>
<evidence type="ECO:0000313" key="1">
    <source>
        <dbReference type="EMBL" id="WFP92946.1"/>
    </source>
</evidence>
<dbReference type="Pfam" id="PF05159">
    <property type="entry name" value="Capsule_synth"/>
    <property type="match status" value="1"/>
</dbReference>
<dbReference type="InterPro" id="IPR007833">
    <property type="entry name" value="Capsule_polysaccharide_synth"/>
</dbReference>
<dbReference type="GeneID" id="29521511"/>
<dbReference type="RefSeq" id="WP_051659553.1">
    <property type="nucleotide sequence ID" value="NZ_CP015881.1"/>
</dbReference>
<keyword evidence="2" id="KW-1185">Reference proteome</keyword>
<dbReference type="EMBL" id="CP121309">
    <property type="protein sequence ID" value="WFP92946.1"/>
    <property type="molecule type" value="Genomic_DNA"/>
</dbReference>
<keyword evidence="1" id="KW-0614">Plasmid</keyword>
<dbReference type="CDD" id="cd16439">
    <property type="entry name" value="beta_Kdo_transferase_KpsC_2"/>
    <property type="match status" value="1"/>
</dbReference>
<accession>A0ABY8HLD0</accession>
<organism evidence="1 2">
    <name type="scientific">Ensifer adhaerens</name>
    <name type="common">Sinorhizobium morelense</name>
    <dbReference type="NCBI Taxonomy" id="106592"/>
    <lineage>
        <taxon>Bacteria</taxon>
        <taxon>Pseudomonadati</taxon>
        <taxon>Pseudomonadota</taxon>
        <taxon>Alphaproteobacteria</taxon>
        <taxon>Hyphomicrobiales</taxon>
        <taxon>Rhizobiaceae</taxon>
        <taxon>Sinorhizobium/Ensifer group</taxon>
        <taxon>Ensifer</taxon>
    </lineage>
</organism>
<proteinExistence type="predicted"/>
<evidence type="ECO:0000313" key="2">
    <source>
        <dbReference type="Proteomes" id="UP001214094"/>
    </source>
</evidence>